<dbReference type="SMART" id="SM00530">
    <property type="entry name" value="HTH_XRE"/>
    <property type="match status" value="1"/>
</dbReference>
<dbReference type="SUPFAM" id="SSF47413">
    <property type="entry name" value="lambda repressor-like DNA-binding domains"/>
    <property type="match status" value="1"/>
</dbReference>
<dbReference type="Proteomes" id="UP000287188">
    <property type="component" value="Unassembled WGS sequence"/>
</dbReference>
<gene>
    <name evidence="2" type="ORF">KDK_68550</name>
</gene>
<dbReference type="GO" id="GO:0003677">
    <property type="term" value="F:DNA binding"/>
    <property type="evidence" value="ECO:0007669"/>
    <property type="project" value="InterPro"/>
</dbReference>
<dbReference type="PANTHER" id="PTHR35010">
    <property type="entry name" value="BLL4672 PROTEIN-RELATED"/>
    <property type="match status" value="1"/>
</dbReference>
<reference evidence="3" key="1">
    <citation type="submission" date="2018-12" db="EMBL/GenBank/DDBJ databases">
        <title>Tengunoibacter tsumagoiensis gen. nov., sp. nov., Dictyobacter kobayashii sp. nov., D. alpinus sp. nov., and D. joshuensis sp. nov. and description of Dictyobacteraceae fam. nov. within the order Ktedonobacterales isolated from Tengu-no-mugimeshi.</title>
        <authorList>
            <person name="Wang C.M."/>
            <person name="Zheng Y."/>
            <person name="Sakai Y."/>
            <person name="Toyoda A."/>
            <person name="Minakuchi Y."/>
            <person name="Abe K."/>
            <person name="Yokota A."/>
            <person name="Yabe S."/>
        </authorList>
    </citation>
    <scope>NUCLEOTIDE SEQUENCE [LARGE SCALE GENOMIC DNA]</scope>
    <source>
        <strain evidence="3">Uno11</strain>
    </source>
</reference>
<dbReference type="OrthoDB" id="154603at2"/>
<accession>A0A402AVF5</accession>
<organism evidence="2 3">
    <name type="scientific">Dictyobacter kobayashii</name>
    <dbReference type="NCBI Taxonomy" id="2014872"/>
    <lineage>
        <taxon>Bacteria</taxon>
        <taxon>Bacillati</taxon>
        <taxon>Chloroflexota</taxon>
        <taxon>Ktedonobacteria</taxon>
        <taxon>Ktedonobacterales</taxon>
        <taxon>Dictyobacteraceae</taxon>
        <taxon>Dictyobacter</taxon>
    </lineage>
</organism>
<dbReference type="EMBL" id="BIFS01000002">
    <property type="protein sequence ID" value="GCE23055.1"/>
    <property type="molecule type" value="Genomic_DNA"/>
</dbReference>
<dbReference type="RefSeq" id="WP_126556551.1">
    <property type="nucleotide sequence ID" value="NZ_BIFS01000002.1"/>
</dbReference>
<protein>
    <submittedName>
        <fullName evidence="2">Transcriptional regulator</fullName>
    </submittedName>
</protein>
<evidence type="ECO:0000313" key="2">
    <source>
        <dbReference type="EMBL" id="GCE23055.1"/>
    </source>
</evidence>
<keyword evidence="3" id="KW-1185">Reference proteome</keyword>
<dbReference type="InterPro" id="IPR001387">
    <property type="entry name" value="Cro/C1-type_HTH"/>
</dbReference>
<dbReference type="InterPro" id="IPR010982">
    <property type="entry name" value="Lambda_DNA-bd_dom_sf"/>
</dbReference>
<sequence length="288" mass="33018">MTVYDEQRREALAEFLRTRRERLRPEDVGLPTGKRRRAPGLRREEVAQLANIGVSWYTSMEQGRDVHPSLDILDSVATALQFTEHERQHLFLLADQHAFASAPPPEEYISPALRRILASLDPDPAYIMGRRWDYLAWNKAAECLFRPAQSSEAYARNIIWTIFTAPEKRIAGSHWEQVAQAILAEFRSESARYAGEEWFKQLVADLQHASPEFRAWWPRHDVRGRTDGYKEFEHPMVGRLLFEHSTLQVPANPDIKIMIYTPVPGTPTADLLQQLIATTAAQALDPVH</sequence>
<proteinExistence type="predicted"/>
<dbReference type="AlphaFoldDB" id="A0A402AVF5"/>
<name>A0A402AVF5_9CHLR</name>
<dbReference type="Gene3D" id="3.30.450.180">
    <property type="match status" value="1"/>
</dbReference>
<dbReference type="InterPro" id="IPR041413">
    <property type="entry name" value="MLTR_LBD"/>
</dbReference>
<dbReference type="Pfam" id="PF13560">
    <property type="entry name" value="HTH_31"/>
    <property type="match status" value="1"/>
</dbReference>
<comment type="caution">
    <text evidence="2">The sequence shown here is derived from an EMBL/GenBank/DDBJ whole genome shotgun (WGS) entry which is preliminary data.</text>
</comment>
<dbReference type="CDD" id="cd00093">
    <property type="entry name" value="HTH_XRE"/>
    <property type="match status" value="1"/>
</dbReference>
<evidence type="ECO:0000313" key="3">
    <source>
        <dbReference type="Proteomes" id="UP000287188"/>
    </source>
</evidence>
<dbReference type="PROSITE" id="PS50943">
    <property type="entry name" value="HTH_CROC1"/>
    <property type="match status" value="1"/>
</dbReference>
<feature type="domain" description="HTH cro/C1-type" evidence="1">
    <location>
        <begin position="34"/>
        <end position="87"/>
    </location>
</feature>
<dbReference type="Pfam" id="PF17765">
    <property type="entry name" value="MLTR_LBD"/>
    <property type="match status" value="1"/>
</dbReference>
<evidence type="ECO:0000259" key="1">
    <source>
        <dbReference type="PROSITE" id="PS50943"/>
    </source>
</evidence>
<dbReference type="Gene3D" id="1.10.260.40">
    <property type="entry name" value="lambda repressor-like DNA-binding domains"/>
    <property type="match status" value="1"/>
</dbReference>